<name>A0A2C6KC52_9APIC</name>
<dbReference type="Proteomes" id="UP000221165">
    <property type="component" value="Unassembled WGS sequence"/>
</dbReference>
<feature type="region of interest" description="Disordered" evidence="1">
    <location>
        <begin position="373"/>
        <end position="552"/>
    </location>
</feature>
<organism evidence="2 3">
    <name type="scientific">Cystoisospora suis</name>
    <dbReference type="NCBI Taxonomy" id="483139"/>
    <lineage>
        <taxon>Eukaryota</taxon>
        <taxon>Sar</taxon>
        <taxon>Alveolata</taxon>
        <taxon>Apicomplexa</taxon>
        <taxon>Conoidasida</taxon>
        <taxon>Coccidia</taxon>
        <taxon>Eucoccidiorida</taxon>
        <taxon>Eimeriorina</taxon>
        <taxon>Sarcocystidae</taxon>
        <taxon>Cystoisospora</taxon>
    </lineage>
</organism>
<feature type="compositionally biased region" description="Basic and acidic residues" evidence="1">
    <location>
        <begin position="598"/>
        <end position="611"/>
    </location>
</feature>
<feature type="region of interest" description="Disordered" evidence="1">
    <location>
        <begin position="83"/>
        <end position="214"/>
    </location>
</feature>
<feature type="compositionally biased region" description="Polar residues" evidence="1">
    <location>
        <begin position="613"/>
        <end position="635"/>
    </location>
</feature>
<comment type="caution">
    <text evidence="2">The sequence shown here is derived from an EMBL/GenBank/DDBJ whole genome shotgun (WGS) entry which is preliminary data.</text>
</comment>
<dbReference type="RefSeq" id="XP_067916703.1">
    <property type="nucleotide sequence ID" value="XM_068071321.1"/>
</dbReference>
<dbReference type="VEuPathDB" id="ToxoDB:CSUI_011220"/>
<feature type="compositionally biased region" description="Basic and acidic residues" evidence="1">
    <location>
        <begin position="107"/>
        <end position="117"/>
    </location>
</feature>
<reference evidence="2 3" key="1">
    <citation type="journal article" date="2017" name="Int. J. Parasitol.">
        <title>The genome of the protozoan parasite Cystoisospora suis and a reverse vaccinology approach to identify vaccine candidates.</title>
        <authorList>
            <person name="Palmieri N."/>
            <person name="Shrestha A."/>
            <person name="Ruttkowski B."/>
            <person name="Beck T."/>
            <person name="Vogl C."/>
            <person name="Tomley F."/>
            <person name="Blake D.P."/>
            <person name="Joachim A."/>
        </authorList>
    </citation>
    <scope>NUCLEOTIDE SEQUENCE [LARGE SCALE GENOMIC DNA]</scope>
    <source>
        <strain evidence="2 3">Wien I</strain>
    </source>
</reference>
<feature type="compositionally biased region" description="Basic and acidic residues" evidence="1">
    <location>
        <begin position="724"/>
        <end position="741"/>
    </location>
</feature>
<sequence>MMGNNQVASVDDSGVTYHSKGGRQRAGQQGVGCKKGGRVWGKDRCNNTTFGGGHGSGWSVEEMFRYNEEIFGVVSTYDIETYTVPLPKRPGNGRGTRDTGSSLKPGSDTHKKERKGDASQGADTVPSPAHNVTTETRLNTRRSSCVLPRGADGEIGTSDPMRGNGSNPSGHSLLLAREGEPIVASGSTDAGSPSAIRSGPTKAEAATAGEGCTDKKLPNCKPVGGFVAETSSNASVTLMGLLKRGISSNGKQSPDGASPPSKTGAVTVAAPQPVDQSSTCGLSFSEAPVPKFESCGAGKCASFDFGAFLQKVKQQQDRRIGSQSADKSQTLVRVEGTGKLVREAGAHGNSEDSAIRESVSRAMRQLARFPAVGAGEAVPSQRSCTSAQQKSEQRDLTPSTSPRGALSSSSPPTPSAISPPEYLDAKQRQRQCAGGFPGADGRERGGGFGDRGVTSPPPAPYMHATESPGYVSECPTLGQAAGGSEASYPSFEQLEDLGGDDGYAEGSRGRSTSRTSAKSVQSVSLSEGRAGGTDSGKTGIPESTKKTKGGLRVVREQEVVGCATMRENDLKWQGEWTGDRRTTAAPCEPCRNAGASDRASEKGKERLDRSSLTRRITGQQMTKFDSGSSGPGTSQKEMKGRRRRESVSSCTAEALDSLQRRDVKAGGAIENILSGGEGFDDEALSDQTILGRLRRLSHDASTLAEQGSEGRDSAVHFGRPRCAAKADSHSKAPESGRKKESCSVARDPQQSTGARSLQGRKEQPLASAVNENKETIKMNEVRERSVLQAGIAPVGCGNDGDFLDVVVEGLHALKRPLDFSTWYSVWFRVSAFRMYGLVGRIGLIPPVQQSMSLMVSWVNNSGIDSLPMLVVGDAVRDRAGVKRQFSVHCSQVARAAKKGASVGLQNR</sequence>
<feature type="region of interest" description="Disordered" evidence="1">
    <location>
        <begin position="245"/>
        <end position="267"/>
    </location>
</feature>
<feature type="compositionally biased region" description="Polar residues" evidence="1">
    <location>
        <begin position="130"/>
        <end position="143"/>
    </location>
</feature>
<feature type="compositionally biased region" description="Acidic residues" evidence="1">
    <location>
        <begin position="493"/>
        <end position="503"/>
    </location>
</feature>
<feature type="compositionally biased region" description="Polar residues" evidence="1">
    <location>
        <begin position="380"/>
        <end position="402"/>
    </location>
</feature>
<dbReference type="AlphaFoldDB" id="A0A2C6KC52"/>
<evidence type="ECO:0000313" key="2">
    <source>
        <dbReference type="EMBL" id="PHJ14969.1"/>
    </source>
</evidence>
<keyword evidence="3" id="KW-1185">Reference proteome</keyword>
<feature type="region of interest" description="Disordered" evidence="1">
    <location>
        <begin position="573"/>
        <end position="666"/>
    </location>
</feature>
<evidence type="ECO:0000256" key="1">
    <source>
        <dbReference type="SAM" id="MobiDB-lite"/>
    </source>
</evidence>
<feature type="compositionally biased region" description="Low complexity" evidence="1">
    <location>
        <begin position="407"/>
        <end position="420"/>
    </location>
</feature>
<evidence type="ECO:0000313" key="3">
    <source>
        <dbReference type="Proteomes" id="UP000221165"/>
    </source>
</evidence>
<gene>
    <name evidence="2" type="ORF">CSUI_011220</name>
</gene>
<feature type="region of interest" description="Disordered" evidence="1">
    <location>
        <begin position="721"/>
        <end position="767"/>
    </location>
</feature>
<accession>A0A2C6KC52</accession>
<protein>
    <submittedName>
        <fullName evidence="2">Nudix family protein</fullName>
    </submittedName>
</protein>
<feature type="region of interest" description="Disordered" evidence="1">
    <location>
        <begin position="1"/>
        <end position="38"/>
    </location>
</feature>
<dbReference type="EMBL" id="MIGC01010184">
    <property type="protein sequence ID" value="PHJ14969.1"/>
    <property type="molecule type" value="Genomic_DNA"/>
</dbReference>
<feature type="compositionally biased region" description="Basic and acidic residues" evidence="1">
    <location>
        <begin position="573"/>
        <end position="582"/>
    </location>
</feature>
<dbReference type="OrthoDB" id="2275718at2759"/>
<proteinExistence type="predicted"/>
<dbReference type="GeneID" id="94434532"/>